<protein>
    <submittedName>
        <fullName evidence="4">FHA domain-containing protein</fullName>
    </submittedName>
</protein>
<feature type="compositionally biased region" description="Basic and acidic residues" evidence="1">
    <location>
        <begin position="367"/>
        <end position="378"/>
    </location>
</feature>
<dbReference type="Proteomes" id="UP000887572">
    <property type="component" value="Unplaced"/>
</dbReference>
<evidence type="ECO:0000313" key="4">
    <source>
        <dbReference type="WBParaSite" id="Gr19_v10_g129.t1"/>
    </source>
</evidence>
<proteinExistence type="predicted"/>
<feature type="compositionally biased region" description="Low complexity" evidence="1">
    <location>
        <begin position="379"/>
        <end position="402"/>
    </location>
</feature>
<dbReference type="Gene3D" id="2.60.200.20">
    <property type="match status" value="1"/>
</dbReference>
<evidence type="ECO:0000259" key="2">
    <source>
        <dbReference type="Pfam" id="PF00498"/>
    </source>
</evidence>
<dbReference type="InterPro" id="IPR008984">
    <property type="entry name" value="SMAD_FHA_dom_sf"/>
</dbReference>
<dbReference type="InterPro" id="IPR000253">
    <property type="entry name" value="FHA_dom"/>
</dbReference>
<evidence type="ECO:0000313" key="3">
    <source>
        <dbReference type="Proteomes" id="UP000887572"/>
    </source>
</evidence>
<dbReference type="WBParaSite" id="Gr19_v10_g129.t1">
    <property type="protein sequence ID" value="Gr19_v10_g129.t1"/>
    <property type="gene ID" value="Gr19_v10_g129"/>
</dbReference>
<dbReference type="AlphaFoldDB" id="A0A914H0F3"/>
<dbReference type="Pfam" id="PF00498">
    <property type="entry name" value="FHA"/>
    <property type="match status" value="1"/>
</dbReference>
<evidence type="ECO:0000256" key="1">
    <source>
        <dbReference type="SAM" id="MobiDB-lite"/>
    </source>
</evidence>
<sequence length="457" mass="50671">MALNCLGMALNCPGTSLNRSGTELSQHGIELSRTLFGSSDECDIVIRSPGLRARHAVIEYCPRTQSFWLRQLDPRRERMDFVPPPPPYPYEDTVVPRHSSDNARQQVLRDGSIIELHSMDTLRFGKGPEAVEFVFKMPPIHHHHYDHHPTTENTSARLQSRSGSFGARPLRKKWSLDRDGHISLPVVGSRIQPKAHADRFTRPNASQSNHRLCQLRLQQHQQQQNNNCPKASNGVTRLRGRSLSASRLISVGDCAAKVQPRVDTPALCKMGTNGATNSQEYGTFSEYANSSGSSVDSDEFVRVAAGHKEEELLRRVRRLQAELSRRDAELARLRETLANGEQRRARGDGVSQGRDSVANGEGQVGTVDERTTNMDKELSSLSSLASSVDHQQLQQQQQQQQLSSKVPPPAPASGQAKRVPQKRGTEMSSAHALLLGTRATDIFYAVCAEELSVLNTK</sequence>
<feature type="region of interest" description="Disordered" evidence="1">
    <location>
        <begin position="340"/>
        <end position="425"/>
    </location>
</feature>
<keyword evidence="3" id="KW-1185">Reference proteome</keyword>
<dbReference type="SUPFAM" id="SSF49879">
    <property type="entry name" value="SMAD/FHA domain"/>
    <property type="match status" value="1"/>
</dbReference>
<organism evidence="3 4">
    <name type="scientific">Globodera rostochiensis</name>
    <name type="common">Golden nematode worm</name>
    <name type="synonym">Heterodera rostochiensis</name>
    <dbReference type="NCBI Taxonomy" id="31243"/>
    <lineage>
        <taxon>Eukaryota</taxon>
        <taxon>Metazoa</taxon>
        <taxon>Ecdysozoa</taxon>
        <taxon>Nematoda</taxon>
        <taxon>Chromadorea</taxon>
        <taxon>Rhabditida</taxon>
        <taxon>Tylenchina</taxon>
        <taxon>Tylenchomorpha</taxon>
        <taxon>Tylenchoidea</taxon>
        <taxon>Heteroderidae</taxon>
        <taxon>Heteroderinae</taxon>
        <taxon>Globodera</taxon>
    </lineage>
</organism>
<accession>A0A914H0F3</accession>
<name>A0A914H0F3_GLORO</name>
<reference evidence="4" key="1">
    <citation type="submission" date="2022-11" db="UniProtKB">
        <authorList>
            <consortium name="WormBaseParasite"/>
        </authorList>
    </citation>
    <scope>IDENTIFICATION</scope>
</reference>
<feature type="domain" description="FHA" evidence="2">
    <location>
        <begin position="35"/>
        <end position="73"/>
    </location>
</feature>